<dbReference type="SUPFAM" id="SSF49464">
    <property type="entry name" value="Carboxypeptidase regulatory domain-like"/>
    <property type="match status" value="1"/>
</dbReference>
<dbReference type="PROSITE" id="PS52016">
    <property type="entry name" value="TONB_DEPENDENT_REC_3"/>
    <property type="match status" value="1"/>
</dbReference>
<keyword evidence="5 7" id="KW-0472">Membrane</keyword>
<dbReference type="InterPro" id="IPR036942">
    <property type="entry name" value="Beta-barrel_TonB_sf"/>
</dbReference>
<dbReference type="InterPro" id="IPR023996">
    <property type="entry name" value="TonB-dep_OMP_SusC/RagA"/>
</dbReference>
<evidence type="ECO:0000313" key="11">
    <source>
        <dbReference type="Proteomes" id="UP000660862"/>
    </source>
</evidence>
<evidence type="ECO:0000256" key="2">
    <source>
        <dbReference type="ARBA" id="ARBA00022448"/>
    </source>
</evidence>
<reference evidence="10" key="1">
    <citation type="journal article" date="2014" name="Int. J. Syst. Evol. Microbiol.">
        <title>Complete genome sequence of Corynebacterium casei LMG S-19264T (=DSM 44701T), isolated from a smear-ripened cheese.</title>
        <authorList>
            <consortium name="US DOE Joint Genome Institute (JGI-PGF)"/>
            <person name="Walter F."/>
            <person name="Albersmeier A."/>
            <person name="Kalinowski J."/>
            <person name="Ruckert C."/>
        </authorList>
    </citation>
    <scope>NUCLEOTIDE SEQUENCE</scope>
    <source>
        <strain evidence="10">CGMCC 1.12195</strain>
    </source>
</reference>
<evidence type="ECO:0000313" key="10">
    <source>
        <dbReference type="EMBL" id="GGG84134.1"/>
    </source>
</evidence>
<dbReference type="SUPFAM" id="SSF56935">
    <property type="entry name" value="Porins"/>
    <property type="match status" value="1"/>
</dbReference>
<protein>
    <submittedName>
        <fullName evidence="10">SusC/RagA family TonB-linked outer membrane protein</fullName>
    </submittedName>
</protein>
<dbReference type="NCBIfam" id="TIGR04056">
    <property type="entry name" value="OMP_RagA_SusC"/>
    <property type="match status" value="1"/>
</dbReference>
<dbReference type="Gene3D" id="2.170.130.10">
    <property type="entry name" value="TonB-dependent receptor, plug domain"/>
    <property type="match status" value="1"/>
</dbReference>
<evidence type="ECO:0000256" key="6">
    <source>
        <dbReference type="ARBA" id="ARBA00023237"/>
    </source>
</evidence>
<dbReference type="GO" id="GO:0009279">
    <property type="term" value="C:cell outer membrane"/>
    <property type="evidence" value="ECO:0007669"/>
    <property type="project" value="UniProtKB-SubCell"/>
</dbReference>
<evidence type="ECO:0000259" key="9">
    <source>
        <dbReference type="Pfam" id="PF07715"/>
    </source>
</evidence>
<keyword evidence="4 7" id="KW-0812">Transmembrane</keyword>
<dbReference type="Gene3D" id="2.40.170.20">
    <property type="entry name" value="TonB-dependent receptor, beta-barrel domain"/>
    <property type="match status" value="1"/>
</dbReference>
<feature type="chain" id="PRO_5037346071" evidence="8">
    <location>
        <begin position="18"/>
        <end position="1110"/>
    </location>
</feature>
<keyword evidence="3 7" id="KW-1134">Transmembrane beta strand</keyword>
<keyword evidence="6 7" id="KW-0998">Cell outer membrane</keyword>
<dbReference type="AlphaFoldDB" id="A0A917HM48"/>
<accession>A0A917HM48</accession>
<sequence length="1110" mass="120222">MKITYLLLTVLLFQANAETLAQRLTIKKASTSLRSIFTEINNQTGYSVIYSVKHIERMPAVSVSLADVPLERAMEQILTGLPLDFTIANKEIVIKEKRRPRVSSPSSIKETALEVIQQTVTGRVIDEQGNPLQGAAVRIKGTSQQASTDADGRFSFTNVDPSAIIVVSFVGYESKELPASVNLAAIALSPDVSDLDEVIVVGYGTVKKSDVTGSVVSLKASDLTPGANVNVQQLMQGRAAGVQISQKSGEPGSAMSVKIRGVSSISAGNEPLYVIDGMPVNDAPPVSGSGAAFVANPNQRNPLNSLNPADIESIEILKDASATAIYGARGANGVVLISTKKGASGALKVNYGANYGFQEVANSVRVLSGSEYHDVLNAIIDDGGGSASERVDDNYEADTDWQNLLFQRAQTQTHDLSFSGGANNNRFFVSLGYFGQEGVVQTSSVDRYTARINYDNTVSGKYGFGINLTTSYIKDRINSFGTGINEQSGALYSAIYYDPTSPIYAPDGSYYRSTFMTMDNPAALRDGQNANSDSYRTFGTIYGEYFVLPGLSIKAKLGGDVNNSQRNVFVAPFTTQGLPGGVASILTGTRNYYMAEGTVNFNKTIGDRHAINGVGGVTYERFGSYSFTGNGRGYALPDLGYDAIGSGEQALNVIGSGRAGTILASYLARVNYTLDNKYLITASFRADGSSRFGPNNRFGYFPSAALAWKAHEEDFLSDYSFINELKLRASYGSIGNQSIANFLYIPTFSIGGDAVFGDTRYTTINPSRNPNPDLKWEAAIQTDIGIDFAFFKNRIRGSVEYYNRKTTDLLLSLPQPLSSGFGNRTQNIGSMRNTGVDVQLSVGVLQGDGFNWGIDGNISFLKNKVVDLGPLNRIIQGGAGFINNASIIMPGRSISSYYGYEVLGVWQEGDDFSTTTDNVKPGDLKYRDVNGDGTITDVDRMILGKPLPDFTYGMANTFSYKNLSLMVYLEGSKGGSILNSMLVDSYFPISFRRNKVAEPYLNRWTPSNPTNEYPSFVNPTSQGQRQVNSRTVETADYLRLQSARLSYNLPVKVAFFNSLNVYVVGQNLFTITKYSGVDPAVNSIGGDVLKIDFAAYPFTRSYLMGINLEF</sequence>
<feature type="domain" description="TonB-dependent receptor plug" evidence="9">
    <location>
        <begin position="208"/>
        <end position="334"/>
    </location>
</feature>
<comment type="similarity">
    <text evidence="7">Belongs to the TonB-dependent receptor family.</text>
</comment>
<dbReference type="InterPro" id="IPR012910">
    <property type="entry name" value="Plug_dom"/>
</dbReference>
<reference evidence="10" key="2">
    <citation type="submission" date="2020-09" db="EMBL/GenBank/DDBJ databases">
        <authorList>
            <person name="Sun Q."/>
            <person name="Zhou Y."/>
        </authorList>
    </citation>
    <scope>NUCLEOTIDE SEQUENCE</scope>
    <source>
        <strain evidence="10">CGMCC 1.12195</strain>
    </source>
</reference>
<evidence type="ECO:0000256" key="7">
    <source>
        <dbReference type="PROSITE-ProRule" id="PRU01360"/>
    </source>
</evidence>
<gene>
    <name evidence="10" type="ORF">GCM10007415_16580</name>
</gene>
<dbReference type="RefSeq" id="WP_229738629.1">
    <property type="nucleotide sequence ID" value="NZ_BMER01000001.1"/>
</dbReference>
<dbReference type="NCBIfam" id="TIGR04057">
    <property type="entry name" value="SusC_RagA_signa"/>
    <property type="match status" value="1"/>
</dbReference>
<dbReference type="Proteomes" id="UP000660862">
    <property type="component" value="Unassembled WGS sequence"/>
</dbReference>
<dbReference type="FunFam" id="2.170.130.10:FF:000008">
    <property type="entry name" value="SusC/RagA family TonB-linked outer membrane protein"/>
    <property type="match status" value="1"/>
</dbReference>
<dbReference type="Gene3D" id="2.60.40.1120">
    <property type="entry name" value="Carboxypeptidase-like, regulatory domain"/>
    <property type="match status" value="1"/>
</dbReference>
<dbReference type="InterPro" id="IPR037066">
    <property type="entry name" value="Plug_dom_sf"/>
</dbReference>
<dbReference type="InterPro" id="IPR023997">
    <property type="entry name" value="TonB-dep_OMP_SusC/RagA_CS"/>
</dbReference>
<dbReference type="Pfam" id="PF07715">
    <property type="entry name" value="Plug"/>
    <property type="match status" value="1"/>
</dbReference>
<evidence type="ECO:0000256" key="3">
    <source>
        <dbReference type="ARBA" id="ARBA00022452"/>
    </source>
</evidence>
<evidence type="ECO:0000256" key="5">
    <source>
        <dbReference type="ARBA" id="ARBA00023136"/>
    </source>
</evidence>
<name>A0A917HM48_9SPHI</name>
<keyword evidence="8" id="KW-0732">Signal</keyword>
<dbReference type="InterPro" id="IPR039426">
    <property type="entry name" value="TonB-dep_rcpt-like"/>
</dbReference>
<feature type="signal peptide" evidence="8">
    <location>
        <begin position="1"/>
        <end position="17"/>
    </location>
</feature>
<keyword evidence="2 7" id="KW-0813">Transport</keyword>
<evidence type="ECO:0000256" key="1">
    <source>
        <dbReference type="ARBA" id="ARBA00004571"/>
    </source>
</evidence>
<evidence type="ECO:0000256" key="4">
    <source>
        <dbReference type="ARBA" id="ARBA00022692"/>
    </source>
</evidence>
<dbReference type="Pfam" id="PF13715">
    <property type="entry name" value="CarbopepD_reg_2"/>
    <property type="match status" value="1"/>
</dbReference>
<comment type="caution">
    <text evidence="10">The sequence shown here is derived from an EMBL/GenBank/DDBJ whole genome shotgun (WGS) entry which is preliminary data.</text>
</comment>
<comment type="subcellular location">
    <subcellularLocation>
        <location evidence="1 7">Cell outer membrane</location>
        <topology evidence="1 7">Multi-pass membrane protein</topology>
    </subcellularLocation>
</comment>
<keyword evidence="11" id="KW-1185">Reference proteome</keyword>
<dbReference type="EMBL" id="BMER01000001">
    <property type="protein sequence ID" value="GGG84134.1"/>
    <property type="molecule type" value="Genomic_DNA"/>
</dbReference>
<evidence type="ECO:0000256" key="8">
    <source>
        <dbReference type="SAM" id="SignalP"/>
    </source>
</evidence>
<dbReference type="InterPro" id="IPR008969">
    <property type="entry name" value="CarboxyPept-like_regulatory"/>
</dbReference>
<organism evidence="10 11">
    <name type="scientific">Parapedobacter pyrenivorans</name>
    <dbReference type="NCBI Taxonomy" id="1305674"/>
    <lineage>
        <taxon>Bacteria</taxon>
        <taxon>Pseudomonadati</taxon>
        <taxon>Bacteroidota</taxon>
        <taxon>Sphingobacteriia</taxon>
        <taxon>Sphingobacteriales</taxon>
        <taxon>Sphingobacteriaceae</taxon>
        <taxon>Parapedobacter</taxon>
    </lineage>
</organism>
<proteinExistence type="inferred from homology"/>